<accession>A0A6V7Q9Z3</accession>
<organism evidence="2">
    <name type="scientific">Ananas comosus var. bracteatus</name>
    <name type="common">red pineapple</name>
    <dbReference type="NCBI Taxonomy" id="296719"/>
    <lineage>
        <taxon>Eukaryota</taxon>
        <taxon>Viridiplantae</taxon>
        <taxon>Streptophyta</taxon>
        <taxon>Embryophyta</taxon>
        <taxon>Tracheophyta</taxon>
        <taxon>Spermatophyta</taxon>
        <taxon>Magnoliopsida</taxon>
        <taxon>Liliopsida</taxon>
        <taxon>Poales</taxon>
        <taxon>Bromeliaceae</taxon>
        <taxon>Bromelioideae</taxon>
        <taxon>Ananas</taxon>
    </lineage>
</organism>
<proteinExistence type="predicted"/>
<evidence type="ECO:0000313" key="2">
    <source>
        <dbReference type="EMBL" id="CAD1839675.1"/>
    </source>
</evidence>
<name>A0A6V7Q9Z3_ANACO</name>
<feature type="transmembrane region" description="Helical" evidence="1">
    <location>
        <begin position="111"/>
        <end position="137"/>
    </location>
</feature>
<keyword evidence="1" id="KW-1133">Transmembrane helix</keyword>
<keyword evidence="1" id="KW-0472">Membrane</keyword>
<protein>
    <submittedName>
        <fullName evidence="2">Uncharacterized protein</fullName>
    </submittedName>
</protein>
<dbReference type="InterPro" id="IPR013785">
    <property type="entry name" value="Aldolase_TIM"/>
</dbReference>
<dbReference type="Gene3D" id="3.20.20.70">
    <property type="entry name" value="Aldolase class I"/>
    <property type="match status" value="1"/>
</dbReference>
<sequence length="297" mass="33271">MPLEVSTVIDGYLTLDQQCPVSPVWRDLPRLRYSLNLRVAPALPTVSRCAPDHEHGLRYIETKQYMSRRTLEVLVGPDGVPVWFSGLPASYGNRYWETDLREIVCGVVDTVVISCGILSLAPLFIRYTLLVVCMLSISSRSRAVLSICASVDLVVLLAFIGLRYPLEEETCLHVLTSPTIFQVSRAVRVETRREIRTRDSVRVNSGFPVFVADLAFPGPFYMQHGLTLSFLYLEIAFAFHLDDLIISNTTISRPKPVEKHPLVAEPGGLNGKPLFDLSTHTQGEVYPHSRRCISSLK</sequence>
<dbReference type="AlphaFoldDB" id="A0A6V7Q9Z3"/>
<dbReference type="EMBL" id="LR862134">
    <property type="protein sequence ID" value="CAD1839675.1"/>
    <property type="molecule type" value="Genomic_DNA"/>
</dbReference>
<reference evidence="2" key="1">
    <citation type="submission" date="2020-07" db="EMBL/GenBank/DDBJ databases">
        <authorList>
            <person name="Lin J."/>
        </authorList>
    </citation>
    <scope>NUCLEOTIDE SEQUENCE</scope>
</reference>
<keyword evidence="1" id="KW-0812">Transmembrane</keyword>
<evidence type="ECO:0000256" key="1">
    <source>
        <dbReference type="SAM" id="Phobius"/>
    </source>
</evidence>
<gene>
    <name evidence="2" type="ORF">CB5_LOCUS22886</name>
</gene>